<feature type="transmembrane region" description="Helical" evidence="7">
    <location>
        <begin position="31"/>
        <end position="53"/>
    </location>
</feature>
<evidence type="ECO:0000256" key="2">
    <source>
        <dbReference type="ARBA" id="ARBA00022692"/>
    </source>
</evidence>
<protein>
    <recommendedName>
        <fullName evidence="8">Rhodopsin domain-containing protein</fullName>
    </recommendedName>
</protein>
<feature type="transmembrane region" description="Helical" evidence="7">
    <location>
        <begin position="65"/>
        <end position="86"/>
    </location>
</feature>
<comment type="similarity">
    <text evidence="5">Belongs to the SAT4 family.</text>
</comment>
<dbReference type="GO" id="GO:0016020">
    <property type="term" value="C:membrane"/>
    <property type="evidence" value="ECO:0007669"/>
    <property type="project" value="UniProtKB-SubCell"/>
</dbReference>
<dbReference type="Pfam" id="PF20684">
    <property type="entry name" value="Fung_rhodopsin"/>
    <property type="match status" value="1"/>
</dbReference>
<keyword evidence="2 7" id="KW-0812">Transmembrane</keyword>
<evidence type="ECO:0000256" key="4">
    <source>
        <dbReference type="ARBA" id="ARBA00023136"/>
    </source>
</evidence>
<evidence type="ECO:0000256" key="6">
    <source>
        <dbReference type="SAM" id="MobiDB-lite"/>
    </source>
</evidence>
<dbReference type="PANTHER" id="PTHR33048">
    <property type="entry name" value="PTH11-LIKE INTEGRAL MEMBRANE PROTEIN (AFU_ORTHOLOGUE AFUA_5G11245)"/>
    <property type="match status" value="1"/>
</dbReference>
<dbReference type="InterPro" id="IPR049326">
    <property type="entry name" value="Rhodopsin_dom_fungi"/>
</dbReference>
<dbReference type="OrthoDB" id="444631at2759"/>
<comment type="subcellular location">
    <subcellularLocation>
        <location evidence="1">Membrane</location>
        <topology evidence="1">Multi-pass membrane protein</topology>
    </subcellularLocation>
</comment>
<keyword evidence="10" id="KW-1185">Reference proteome</keyword>
<evidence type="ECO:0000259" key="8">
    <source>
        <dbReference type="Pfam" id="PF20684"/>
    </source>
</evidence>
<organism evidence="9 10">
    <name type="scientific">Diplocarpon coronariae</name>
    <dbReference type="NCBI Taxonomy" id="2795749"/>
    <lineage>
        <taxon>Eukaryota</taxon>
        <taxon>Fungi</taxon>
        <taxon>Dikarya</taxon>
        <taxon>Ascomycota</taxon>
        <taxon>Pezizomycotina</taxon>
        <taxon>Leotiomycetes</taxon>
        <taxon>Helotiales</taxon>
        <taxon>Drepanopezizaceae</taxon>
        <taxon>Diplocarpon</taxon>
    </lineage>
</organism>
<comment type="caution">
    <text evidence="9">The sequence shown here is derived from an EMBL/GenBank/DDBJ whole genome shotgun (WGS) entry which is preliminary data.</text>
</comment>
<evidence type="ECO:0000256" key="1">
    <source>
        <dbReference type="ARBA" id="ARBA00004141"/>
    </source>
</evidence>
<proteinExistence type="inferred from homology"/>
<dbReference type="AlphaFoldDB" id="A0A218ZBB8"/>
<evidence type="ECO:0000256" key="7">
    <source>
        <dbReference type="SAM" id="Phobius"/>
    </source>
</evidence>
<reference evidence="9 10" key="1">
    <citation type="submission" date="2017-04" db="EMBL/GenBank/DDBJ databases">
        <title>Draft genome sequence of Marssonina coronaria NL1: causal agent of apple blotch.</title>
        <authorList>
            <person name="Cheng Q."/>
        </authorList>
    </citation>
    <scope>NUCLEOTIDE SEQUENCE [LARGE SCALE GENOMIC DNA]</scope>
    <source>
        <strain evidence="9 10">NL1</strain>
    </source>
</reference>
<dbReference type="Proteomes" id="UP000242519">
    <property type="component" value="Unassembled WGS sequence"/>
</dbReference>
<name>A0A218ZBB8_9HELO</name>
<keyword evidence="4 7" id="KW-0472">Membrane</keyword>
<accession>A0A218ZBB8</accession>
<dbReference type="PANTHER" id="PTHR33048:SF108">
    <property type="entry name" value="INTEGRAL MEMBRANE PROTEIN"/>
    <property type="match status" value="1"/>
</dbReference>
<feature type="domain" description="Rhodopsin" evidence="8">
    <location>
        <begin position="2"/>
        <end position="130"/>
    </location>
</feature>
<gene>
    <name evidence="9" type="ORF">B2J93_8050</name>
</gene>
<dbReference type="STRING" id="503106.A0A218ZBB8"/>
<evidence type="ECO:0000256" key="3">
    <source>
        <dbReference type="ARBA" id="ARBA00022989"/>
    </source>
</evidence>
<evidence type="ECO:0000313" key="9">
    <source>
        <dbReference type="EMBL" id="OWP05308.1"/>
    </source>
</evidence>
<dbReference type="InParanoid" id="A0A218ZBB8"/>
<sequence length="273" mass="29918">MAIEFTFIFSCKPVSGAWTLGEQNCLPATPILIANTVCNVVGDLALMIFVIPRIVPLQIPRRQKIYLLSVVGLGLLVVVAAIARLIEIHKLNKSDDFAWEGVNIISWTSIEVNTGLLCASAPCIKPLLKKTFPSLTTIPGPSPSFLQTSPDTGETKTALSHQSRSSALIPHLKKAFYLKTKAGLEEVRLKTTMSKKYSNGTFTYAKRKRDEAFDHEANMMDKSGGEGVERWLGRIVDEESVKMAAASVAMSSDGNFWSRERSEKRPSVSLTSG</sequence>
<evidence type="ECO:0000313" key="10">
    <source>
        <dbReference type="Proteomes" id="UP000242519"/>
    </source>
</evidence>
<evidence type="ECO:0000256" key="5">
    <source>
        <dbReference type="ARBA" id="ARBA00038359"/>
    </source>
</evidence>
<keyword evidence="3 7" id="KW-1133">Transmembrane helix</keyword>
<dbReference type="EMBL" id="MZNU01000076">
    <property type="protein sequence ID" value="OWP05308.1"/>
    <property type="molecule type" value="Genomic_DNA"/>
</dbReference>
<dbReference type="InterPro" id="IPR052337">
    <property type="entry name" value="SAT4-like"/>
</dbReference>
<feature type="region of interest" description="Disordered" evidence="6">
    <location>
        <begin position="252"/>
        <end position="273"/>
    </location>
</feature>